<feature type="transmembrane region" description="Helical" evidence="7">
    <location>
        <begin position="297"/>
        <end position="317"/>
    </location>
</feature>
<dbReference type="GO" id="GO:0016020">
    <property type="term" value="C:membrane"/>
    <property type="evidence" value="ECO:0007669"/>
    <property type="project" value="UniProtKB-SubCell"/>
</dbReference>
<evidence type="ECO:0000256" key="5">
    <source>
        <dbReference type="ARBA" id="ARBA00034125"/>
    </source>
</evidence>
<dbReference type="Pfam" id="PF06738">
    <property type="entry name" value="ThrE"/>
    <property type="match status" value="1"/>
</dbReference>
<dbReference type="GO" id="GO:0022857">
    <property type="term" value="F:transmembrane transporter activity"/>
    <property type="evidence" value="ECO:0007669"/>
    <property type="project" value="InterPro"/>
</dbReference>
<dbReference type="InterPro" id="IPR024528">
    <property type="entry name" value="ThrE_2"/>
</dbReference>
<feature type="transmembrane region" description="Helical" evidence="7">
    <location>
        <begin position="350"/>
        <end position="367"/>
    </location>
</feature>
<feature type="transmembrane region" description="Helical" evidence="7">
    <location>
        <begin position="147"/>
        <end position="166"/>
    </location>
</feature>
<keyword evidence="11" id="KW-1185">Reference proteome</keyword>
<keyword evidence="3 7" id="KW-1133">Transmembrane helix</keyword>
<evidence type="ECO:0000259" key="8">
    <source>
        <dbReference type="Pfam" id="PF06738"/>
    </source>
</evidence>
<feature type="transmembrane region" description="Helical" evidence="7">
    <location>
        <begin position="409"/>
        <end position="429"/>
    </location>
</feature>
<accession>A0A2T0RGJ9</accession>
<feature type="region of interest" description="Disordered" evidence="6">
    <location>
        <begin position="1"/>
        <end position="32"/>
    </location>
</feature>
<proteinExistence type="inferred from homology"/>
<evidence type="ECO:0000256" key="3">
    <source>
        <dbReference type="ARBA" id="ARBA00022989"/>
    </source>
</evidence>
<organism evidence="10 11">
    <name type="scientific">Aliiruegeria haliotis</name>
    <dbReference type="NCBI Taxonomy" id="1280846"/>
    <lineage>
        <taxon>Bacteria</taxon>
        <taxon>Pseudomonadati</taxon>
        <taxon>Pseudomonadota</taxon>
        <taxon>Alphaproteobacteria</taxon>
        <taxon>Rhodobacterales</taxon>
        <taxon>Roseobacteraceae</taxon>
        <taxon>Aliiruegeria</taxon>
    </lineage>
</organism>
<keyword evidence="2 7" id="KW-0812">Transmembrane</keyword>
<feature type="compositionally biased region" description="Polar residues" evidence="6">
    <location>
        <begin position="18"/>
        <end position="28"/>
    </location>
</feature>
<dbReference type="OrthoDB" id="1490274at2"/>
<evidence type="ECO:0000256" key="7">
    <source>
        <dbReference type="SAM" id="Phobius"/>
    </source>
</evidence>
<feature type="transmembrane region" description="Helical" evidence="7">
    <location>
        <begin position="261"/>
        <end position="285"/>
    </location>
</feature>
<protein>
    <submittedName>
        <fullName evidence="10">Uncharacterized membrane protein YjjP (DUF1212 family)</fullName>
    </submittedName>
</protein>
<evidence type="ECO:0000259" key="9">
    <source>
        <dbReference type="Pfam" id="PF12821"/>
    </source>
</evidence>
<dbReference type="PANTHER" id="PTHR31082">
    <property type="entry name" value="PHEROMONE-REGULATED MEMBRANE PROTEIN 10"/>
    <property type="match status" value="1"/>
</dbReference>
<dbReference type="InterPro" id="IPR010619">
    <property type="entry name" value="ThrE-like_N"/>
</dbReference>
<evidence type="ECO:0000256" key="1">
    <source>
        <dbReference type="ARBA" id="ARBA00004141"/>
    </source>
</evidence>
<evidence type="ECO:0000256" key="6">
    <source>
        <dbReference type="SAM" id="MobiDB-lite"/>
    </source>
</evidence>
<dbReference type="InterPro" id="IPR051361">
    <property type="entry name" value="ThrE/Ser_Exporter"/>
</dbReference>
<evidence type="ECO:0000256" key="2">
    <source>
        <dbReference type="ARBA" id="ARBA00022692"/>
    </source>
</evidence>
<comment type="subcellular location">
    <subcellularLocation>
        <location evidence="1">Membrane</location>
        <topology evidence="1">Multi-pass membrane protein</topology>
    </subcellularLocation>
</comment>
<comment type="caution">
    <text evidence="10">The sequence shown here is derived from an EMBL/GenBank/DDBJ whole genome shotgun (WGS) entry which is preliminary data.</text>
</comment>
<keyword evidence="4 7" id="KW-0472">Membrane</keyword>
<evidence type="ECO:0000313" key="11">
    <source>
        <dbReference type="Proteomes" id="UP000239480"/>
    </source>
</evidence>
<feature type="transmembrane region" description="Helical" evidence="7">
    <location>
        <begin position="203"/>
        <end position="220"/>
    </location>
</feature>
<dbReference type="Pfam" id="PF12821">
    <property type="entry name" value="ThrE_2"/>
    <property type="match status" value="1"/>
</dbReference>
<feature type="domain" description="Threonine/serine exporter-like N-terminal" evidence="8">
    <location>
        <begin position="42"/>
        <end position="281"/>
    </location>
</feature>
<evidence type="ECO:0000313" key="10">
    <source>
        <dbReference type="EMBL" id="PRY20230.1"/>
    </source>
</evidence>
<feature type="transmembrane region" description="Helical" evidence="7">
    <location>
        <begin position="374"/>
        <end position="397"/>
    </location>
</feature>
<feature type="transmembrane region" description="Helical" evidence="7">
    <location>
        <begin position="324"/>
        <end position="344"/>
    </location>
</feature>
<dbReference type="EMBL" id="PVTD01000014">
    <property type="protein sequence ID" value="PRY20230.1"/>
    <property type="molecule type" value="Genomic_DNA"/>
</dbReference>
<sequence>MDETAAPPEPARDDAGETETSPPASDSRPTLDKADFDRVTSFIIQLGAAARTYGAGSPQLAAYMHRLRQVANIDAHHLFTTSYIWHIFCYPGEVWQFGYLDRVIGKSFNLGKLAKLSAVVDQVCELEITLAAAFKELKQLAADPDDYNPWIVAIGYFSSAAGFAVILNTTFFAAALSGLLSLVVFALTLLTAGSKWITDTFEFLSALVVGALACLVAVYLPEVDYVSVALAGIVVLIPGYTLTVGVGELMDRQILTGSEGLVKGLLTAVQLVFGASIGATFVAWVFGHPIEATAVEYSTSLLLISAAILTFGLALVFQVSPRDLLWAITGGVIAYSGTQIGAVWGDWQGPFIGSLLLALFGALYSVLTRRPAIVVNLTAIMVLVPGASAILGMSLVREGGVAEGLDVELNAVMTIFAIVAGQIIANTLLATREHR</sequence>
<feature type="domain" description="Threonine/Serine exporter ThrE" evidence="9">
    <location>
        <begin position="304"/>
        <end position="426"/>
    </location>
</feature>
<gene>
    <name evidence="10" type="ORF">CLV78_11415</name>
</gene>
<dbReference type="PANTHER" id="PTHR31082:SF4">
    <property type="entry name" value="PHEROMONE-REGULATED MEMBRANE PROTEIN 10"/>
    <property type="match status" value="1"/>
</dbReference>
<dbReference type="Proteomes" id="UP000239480">
    <property type="component" value="Unassembled WGS sequence"/>
</dbReference>
<comment type="similarity">
    <text evidence="5">Belongs to the ThrE exporter (TC 2.A.79) family.</text>
</comment>
<feature type="transmembrane region" description="Helical" evidence="7">
    <location>
        <begin position="172"/>
        <end position="191"/>
    </location>
</feature>
<reference evidence="10 11" key="1">
    <citation type="submission" date="2018-03" db="EMBL/GenBank/DDBJ databases">
        <title>Genomic Encyclopedia of Archaeal and Bacterial Type Strains, Phase II (KMG-II): from individual species to whole genera.</title>
        <authorList>
            <person name="Goeker M."/>
        </authorList>
    </citation>
    <scope>NUCLEOTIDE SEQUENCE [LARGE SCALE GENOMIC DNA]</scope>
    <source>
        <strain evidence="10 11">DSM 29328</strain>
    </source>
</reference>
<dbReference type="AlphaFoldDB" id="A0A2T0RGJ9"/>
<evidence type="ECO:0000256" key="4">
    <source>
        <dbReference type="ARBA" id="ARBA00023136"/>
    </source>
</evidence>
<feature type="transmembrane region" description="Helical" evidence="7">
    <location>
        <begin position="226"/>
        <end position="249"/>
    </location>
</feature>
<name>A0A2T0RGJ9_9RHOB</name>
<dbReference type="RefSeq" id="WP_106207876.1">
    <property type="nucleotide sequence ID" value="NZ_PVTD01000014.1"/>
</dbReference>